<dbReference type="EMBL" id="AJJQ01000029">
    <property type="protein sequence ID" value="EID51232.1"/>
    <property type="molecule type" value="Genomic_DNA"/>
</dbReference>
<dbReference type="RefSeq" id="WP_006888015.1">
    <property type="nucleotide sequence ID" value="NZ_AJJQ01000029.1"/>
</dbReference>
<reference evidence="1" key="1">
    <citation type="submission" date="2012-03" db="EMBL/GenBank/DDBJ databases">
        <authorList>
            <person name="Durkin A.S."/>
            <person name="McCorrison J."/>
            <person name="Torralba M."/>
            <person name="Gillis M."/>
            <person name="Methe B."/>
            <person name="Sutton G."/>
            <person name="Nelson K.E."/>
        </authorList>
    </citation>
    <scope>NUCLEOTIDE SEQUENCE [LARGE SCALE GENOMIC DNA]</scope>
    <source>
        <strain evidence="1">F0474</strain>
    </source>
</reference>
<accession>I0UTM9</accession>
<evidence type="ECO:0000313" key="1">
    <source>
        <dbReference type="EMBL" id="EID51232.1"/>
    </source>
</evidence>
<name>I0UTM9_9MICC</name>
<dbReference type="AlphaFoldDB" id="I0UTM9"/>
<organism evidence="1 2">
    <name type="scientific">Rothia aeria F0474</name>
    <dbReference type="NCBI Taxonomy" id="1125724"/>
    <lineage>
        <taxon>Bacteria</taxon>
        <taxon>Bacillati</taxon>
        <taxon>Actinomycetota</taxon>
        <taxon>Actinomycetes</taxon>
        <taxon>Micrococcales</taxon>
        <taxon>Micrococcaceae</taxon>
        <taxon>Rothia</taxon>
    </lineage>
</organism>
<protein>
    <submittedName>
        <fullName evidence="1">Uncharacterized protein</fullName>
    </submittedName>
</protein>
<comment type="caution">
    <text evidence="1">The sequence shown here is derived from an EMBL/GenBank/DDBJ whole genome shotgun (WGS) entry which is preliminary data.</text>
</comment>
<sequence>MEYYKILSIVLTDDISFEDITNKIAIAFNIKLQTVNDDGRLLSVGETEKYKVIVIDRYDDLSDLLCDENYVLDIDLHQEIFQEKEILEEEIISILKCNKISWERGIWAPWAPGDITNGYREIFPEN</sequence>
<proteinExistence type="predicted"/>
<evidence type="ECO:0000313" key="2">
    <source>
        <dbReference type="Proteomes" id="UP000004863"/>
    </source>
</evidence>
<dbReference type="Proteomes" id="UP000004863">
    <property type="component" value="Unassembled WGS sequence"/>
</dbReference>
<keyword evidence="2" id="KW-1185">Reference proteome</keyword>
<gene>
    <name evidence="1" type="ORF">HMPREF1324_1232</name>
</gene>
<dbReference type="OrthoDB" id="2680449at2"/>